<keyword evidence="1" id="KW-0175">Coiled coil</keyword>
<protein>
    <submittedName>
        <fullName evidence="3">Uncharacterized protein</fullName>
    </submittedName>
</protein>
<sequence length="454" mass="51529">MNKKLIRDYEDKLNNEKKKLDQYEKEFTNILSRNDLVKLLQMKEALTDNIKQIARDLEELKSLITIDYSIEQINELQTTLDNVLNHVRIVETQGYTLPMRNSQSYEPRMNPPSYISQQMTNDYAQSFYRSQAFPENAYILPNNLRLMNSSSNGTMPNYPHLIPSHGFQSTYPTGNNSLSLGSAVYLQQFFQSYSIPANYPGPQGLPQLSSYAIPNLQQLTQPTQQSQTDQSTVPISQLAIPQANPYAQPVLPEKRKKTPLTIVDPVSHKKVEVSTKQSTHKSMTTAIASELSPHIPHETCSTESTTTDSIISNSKLTIDKSKTQSQFDFRRQIAGKLADSSNVQTDNSYGDPILLVNEEINSYQSESESTLLDCVTKPTTTTTTTIINHDKSQATPNQRLRYDRHELLRIRDSSGTFAIPLNLPDLNSVLSRRDNNNNPHYSYREVEENTNEIE</sequence>
<feature type="coiled-coil region" evidence="1">
    <location>
        <begin position="6"/>
        <end position="63"/>
    </location>
</feature>
<evidence type="ECO:0000313" key="4">
    <source>
        <dbReference type="Proteomes" id="UP000663870"/>
    </source>
</evidence>
<gene>
    <name evidence="3" type="ORF">JXQ802_LOCUS36935</name>
</gene>
<reference evidence="3" key="1">
    <citation type="submission" date="2021-02" db="EMBL/GenBank/DDBJ databases">
        <authorList>
            <person name="Nowell W R."/>
        </authorList>
    </citation>
    <scope>NUCLEOTIDE SEQUENCE</scope>
</reference>
<evidence type="ECO:0000256" key="2">
    <source>
        <dbReference type="SAM" id="MobiDB-lite"/>
    </source>
</evidence>
<feature type="region of interest" description="Disordered" evidence="2">
    <location>
        <begin position="432"/>
        <end position="454"/>
    </location>
</feature>
<evidence type="ECO:0000256" key="1">
    <source>
        <dbReference type="SAM" id="Coils"/>
    </source>
</evidence>
<keyword evidence="4" id="KW-1185">Reference proteome</keyword>
<name>A0A815NLJ6_9BILA</name>
<dbReference type="Proteomes" id="UP000663870">
    <property type="component" value="Unassembled WGS sequence"/>
</dbReference>
<proteinExistence type="predicted"/>
<dbReference type="EMBL" id="CAJNOL010001936">
    <property type="protein sequence ID" value="CAF1439905.1"/>
    <property type="molecule type" value="Genomic_DNA"/>
</dbReference>
<comment type="caution">
    <text evidence="3">The sequence shown here is derived from an EMBL/GenBank/DDBJ whole genome shotgun (WGS) entry which is preliminary data.</text>
</comment>
<dbReference type="AlphaFoldDB" id="A0A815NLJ6"/>
<accession>A0A815NLJ6</accession>
<evidence type="ECO:0000313" key="3">
    <source>
        <dbReference type="EMBL" id="CAF1439905.1"/>
    </source>
</evidence>
<organism evidence="3 4">
    <name type="scientific">Rotaria sordida</name>
    <dbReference type="NCBI Taxonomy" id="392033"/>
    <lineage>
        <taxon>Eukaryota</taxon>
        <taxon>Metazoa</taxon>
        <taxon>Spiralia</taxon>
        <taxon>Gnathifera</taxon>
        <taxon>Rotifera</taxon>
        <taxon>Eurotatoria</taxon>
        <taxon>Bdelloidea</taxon>
        <taxon>Philodinida</taxon>
        <taxon>Philodinidae</taxon>
        <taxon>Rotaria</taxon>
    </lineage>
</organism>